<protein>
    <submittedName>
        <fullName evidence="4">NAD(P)-binding protein</fullName>
    </submittedName>
</protein>
<dbReference type="InterPro" id="IPR020904">
    <property type="entry name" value="Sc_DH/Rdtase_CS"/>
</dbReference>
<dbReference type="OrthoDB" id="5371740at2759"/>
<dbReference type="InterPro" id="IPR002347">
    <property type="entry name" value="SDR_fam"/>
</dbReference>
<dbReference type="PANTHER" id="PTHR44229">
    <property type="entry name" value="15-HYDROXYPROSTAGLANDIN DEHYDROGENASE [NAD(+)]"/>
    <property type="match status" value="1"/>
</dbReference>
<name>A0A6A6XCD6_9PLEO</name>
<proteinExistence type="inferred from homology"/>
<dbReference type="EMBL" id="MU001918">
    <property type="protein sequence ID" value="KAF2793683.1"/>
    <property type="molecule type" value="Genomic_DNA"/>
</dbReference>
<dbReference type="PRINTS" id="PR00081">
    <property type="entry name" value="GDHRDH"/>
</dbReference>
<dbReference type="PROSITE" id="PS00061">
    <property type="entry name" value="ADH_SHORT"/>
    <property type="match status" value="1"/>
</dbReference>
<dbReference type="Gene3D" id="3.40.50.720">
    <property type="entry name" value="NAD(P)-binding Rossmann-like Domain"/>
    <property type="match status" value="1"/>
</dbReference>
<evidence type="ECO:0000256" key="1">
    <source>
        <dbReference type="ARBA" id="ARBA00006484"/>
    </source>
</evidence>
<dbReference type="PANTHER" id="PTHR44229:SF4">
    <property type="entry name" value="15-HYDROXYPROSTAGLANDIN DEHYDROGENASE [NAD(+)]"/>
    <property type="match status" value="1"/>
</dbReference>
<dbReference type="InterPro" id="IPR036291">
    <property type="entry name" value="NAD(P)-bd_dom_sf"/>
</dbReference>
<dbReference type="Pfam" id="PF00106">
    <property type="entry name" value="adh_short"/>
    <property type="match status" value="1"/>
</dbReference>
<comment type="similarity">
    <text evidence="1">Belongs to the short-chain dehydrogenases/reductases (SDR) family.</text>
</comment>
<sequence length="284" mass="30752">MMSSNKVALITGGASGMGLAVSTSLSNLGGWDIHILDLHAERGQQTASSLNNATFHQSDVTSESSLSSIFKTVYNSKKRLDFVFANAGIAEHANFFEETPVDEAPKLPVKGMHAIVDINLKAVITTSYLALHYMRQSPSTSSDKSLVITASCGGFYPSQYAPIYTATKHAVIGFMRSIAPYYHTSAGVRVNAICPGTVKTNLLTTEEWNNFPEEYFTPVEKIAEVVVMLIGGRDAVGEGVLNGKAVEISGRNHYYREQAEFCDEPMRAVMGATEIVALENAQDV</sequence>
<dbReference type="GO" id="GO:0005737">
    <property type="term" value="C:cytoplasm"/>
    <property type="evidence" value="ECO:0007669"/>
    <property type="project" value="TreeGrafter"/>
</dbReference>
<evidence type="ECO:0000256" key="2">
    <source>
        <dbReference type="ARBA" id="ARBA00022857"/>
    </source>
</evidence>
<reference evidence="4" key="1">
    <citation type="journal article" date="2020" name="Stud. Mycol.">
        <title>101 Dothideomycetes genomes: a test case for predicting lifestyles and emergence of pathogens.</title>
        <authorList>
            <person name="Haridas S."/>
            <person name="Albert R."/>
            <person name="Binder M."/>
            <person name="Bloem J."/>
            <person name="Labutti K."/>
            <person name="Salamov A."/>
            <person name="Andreopoulos B."/>
            <person name="Baker S."/>
            <person name="Barry K."/>
            <person name="Bills G."/>
            <person name="Bluhm B."/>
            <person name="Cannon C."/>
            <person name="Castanera R."/>
            <person name="Culley D."/>
            <person name="Daum C."/>
            <person name="Ezra D."/>
            <person name="Gonzalez J."/>
            <person name="Henrissat B."/>
            <person name="Kuo A."/>
            <person name="Liang C."/>
            <person name="Lipzen A."/>
            <person name="Lutzoni F."/>
            <person name="Magnuson J."/>
            <person name="Mondo S."/>
            <person name="Nolan M."/>
            <person name="Ohm R."/>
            <person name="Pangilinan J."/>
            <person name="Park H.-J."/>
            <person name="Ramirez L."/>
            <person name="Alfaro M."/>
            <person name="Sun H."/>
            <person name="Tritt A."/>
            <person name="Yoshinaga Y."/>
            <person name="Zwiers L.-H."/>
            <person name="Turgeon B."/>
            <person name="Goodwin S."/>
            <person name="Spatafora J."/>
            <person name="Crous P."/>
            <person name="Grigoriev I."/>
        </authorList>
    </citation>
    <scope>NUCLEOTIDE SEQUENCE</scope>
    <source>
        <strain evidence="4">CBS 109.77</strain>
    </source>
</reference>
<evidence type="ECO:0000313" key="4">
    <source>
        <dbReference type="EMBL" id="KAF2793683.1"/>
    </source>
</evidence>
<organism evidence="4 5">
    <name type="scientific">Melanomma pulvis-pyrius CBS 109.77</name>
    <dbReference type="NCBI Taxonomy" id="1314802"/>
    <lineage>
        <taxon>Eukaryota</taxon>
        <taxon>Fungi</taxon>
        <taxon>Dikarya</taxon>
        <taxon>Ascomycota</taxon>
        <taxon>Pezizomycotina</taxon>
        <taxon>Dothideomycetes</taxon>
        <taxon>Pleosporomycetidae</taxon>
        <taxon>Pleosporales</taxon>
        <taxon>Melanommataceae</taxon>
        <taxon>Melanomma</taxon>
    </lineage>
</organism>
<dbReference type="AlphaFoldDB" id="A0A6A6XCD6"/>
<dbReference type="Proteomes" id="UP000799757">
    <property type="component" value="Unassembled WGS sequence"/>
</dbReference>
<gene>
    <name evidence="4" type="ORF">K505DRAFT_243833</name>
</gene>
<accession>A0A6A6XCD6</accession>
<keyword evidence="2" id="KW-0521">NADP</keyword>
<dbReference type="GO" id="GO:0016616">
    <property type="term" value="F:oxidoreductase activity, acting on the CH-OH group of donors, NAD or NADP as acceptor"/>
    <property type="evidence" value="ECO:0007669"/>
    <property type="project" value="TreeGrafter"/>
</dbReference>
<dbReference type="SUPFAM" id="SSF51735">
    <property type="entry name" value="NAD(P)-binding Rossmann-fold domains"/>
    <property type="match status" value="1"/>
</dbReference>
<keyword evidence="5" id="KW-1185">Reference proteome</keyword>
<evidence type="ECO:0000256" key="3">
    <source>
        <dbReference type="ARBA" id="ARBA00023002"/>
    </source>
</evidence>
<keyword evidence="3" id="KW-0560">Oxidoreductase</keyword>
<evidence type="ECO:0000313" key="5">
    <source>
        <dbReference type="Proteomes" id="UP000799757"/>
    </source>
</evidence>